<dbReference type="InterPro" id="IPR034291">
    <property type="entry name" value="TMP_synthase"/>
</dbReference>
<evidence type="ECO:0000256" key="7">
    <source>
        <dbReference type="ARBA" id="ARBA00047851"/>
    </source>
</evidence>
<dbReference type="HAMAP" id="MF_00097">
    <property type="entry name" value="TMP_synthase"/>
    <property type="match status" value="1"/>
</dbReference>
<keyword evidence="4 9" id="KW-0460">Magnesium</keyword>
<sequence length="210" mass="21386">MTARGLYAIYDRTTLATDALDRVEAVLAGGACWLQYRDKRDTGIDAGLLGELRALTRTYGAQLIVNDDWQLAQAVAADGVHMGQSDGSVATARAALGTGAIIGVSCSGEIELARRGIEQGASYVSFGRFFDSHTKPDAPGADPSVLAQARALGVPVVAIGGIDIDNAGDIITAGADLIAVSGALFHAPDSGAAARALCALFEDTGSHAGA</sequence>
<evidence type="ECO:0000256" key="2">
    <source>
        <dbReference type="ARBA" id="ARBA00022679"/>
    </source>
</evidence>
<evidence type="ECO:0000313" key="14">
    <source>
        <dbReference type="Proteomes" id="UP000006242"/>
    </source>
</evidence>
<dbReference type="NCBIfam" id="TIGR00693">
    <property type="entry name" value="thiE"/>
    <property type="match status" value="1"/>
</dbReference>
<dbReference type="GO" id="GO:0009228">
    <property type="term" value="P:thiamine biosynthetic process"/>
    <property type="evidence" value="ECO:0007669"/>
    <property type="project" value="UniProtKB-KW"/>
</dbReference>
<dbReference type="InterPro" id="IPR022998">
    <property type="entry name" value="ThiamineP_synth_TenI"/>
</dbReference>
<keyword evidence="2 9" id="KW-0808">Transferase</keyword>
<evidence type="ECO:0000256" key="8">
    <source>
        <dbReference type="ARBA" id="ARBA00047883"/>
    </source>
</evidence>
<evidence type="ECO:0000256" key="4">
    <source>
        <dbReference type="ARBA" id="ARBA00022842"/>
    </source>
</evidence>
<comment type="catalytic activity">
    <reaction evidence="6 9 10">
        <text>4-methyl-5-(2-phosphooxyethyl)-thiazole + 4-amino-2-methyl-5-(diphosphooxymethyl)pyrimidine + H(+) = thiamine phosphate + diphosphate</text>
        <dbReference type="Rhea" id="RHEA:22328"/>
        <dbReference type="ChEBI" id="CHEBI:15378"/>
        <dbReference type="ChEBI" id="CHEBI:33019"/>
        <dbReference type="ChEBI" id="CHEBI:37575"/>
        <dbReference type="ChEBI" id="CHEBI:57841"/>
        <dbReference type="ChEBI" id="CHEBI:58296"/>
        <dbReference type="EC" id="2.5.1.3"/>
    </reaction>
</comment>
<feature type="binding site" evidence="9">
    <location>
        <position position="67"/>
    </location>
    <ligand>
        <name>Mg(2+)</name>
        <dbReference type="ChEBI" id="CHEBI:18420"/>
    </ligand>
</feature>
<comment type="cofactor">
    <cofactor evidence="9">
        <name>Mg(2+)</name>
        <dbReference type="ChEBI" id="CHEBI:18420"/>
    </cofactor>
    <text evidence="9">Binds 1 Mg(2+) ion per subunit.</text>
</comment>
<feature type="binding site" evidence="9">
    <location>
        <begin position="132"/>
        <end position="134"/>
    </location>
    <ligand>
        <name>2-[(2R,5Z)-2-carboxy-4-methylthiazol-5(2H)-ylidene]ethyl phosphate</name>
        <dbReference type="ChEBI" id="CHEBI:62899"/>
    </ligand>
</feature>
<dbReference type="InterPro" id="IPR036206">
    <property type="entry name" value="ThiamineP_synth_sf"/>
</dbReference>
<dbReference type="EC" id="2.5.1.3" evidence="9"/>
<evidence type="ECO:0000256" key="11">
    <source>
        <dbReference type="RuleBase" id="RU004253"/>
    </source>
</evidence>
<comment type="catalytic activity">
    <reaction evidence="8 9 10">
        <text>2-[(2R,5Z)-2-carboxy-4-methylthiazol-5(2H)-ylidene]ethyl phosphate + 4-amino-2-methyl-5-(diphosphooxymethyl)pyrimidine + 2 H(+) = thiamine phosphate + CO2 + diphosphate</text>
        <dbReference type="Rhea" id="RHEA:47844"/>
        <dbReference type="ChEBI" id="CHEBI:15378"/>
        <dbReference type="ChEBI" id="CHEBI:16526"/>
        <dbReference type="ChEBI" id="CHEBI:33019"/>
        <dbReference type="ChEBI" id="CHEBI:37575"/>
        <dbReference type="ChEBI" id="CHEBI:57841"/>
        <dbReference type="ChEBI" id="CHEBI:62899"/>
        <dbReference type="EC" id="2.5.1.3"/>
    </reaction>
</comment>
<dbReference type="GO" id="GO:0009229">
    <property type="term" value="P:thiamine diphosphate biosynthetic process"/>
    <property type="evidence" value="ECO:0007669"/>
    <property type="project" value="UniProtKB-UniRule"/>
</dbReference>
<dbReference type="InterPro" id="IPR013785">
    <property type="entry name" value="Aldolase_TIM"/>
</dbReference>
<feature type="binding site" evidence="9">
    <location>
        <begin position="35"/>
        <end position="39"/>
    </location>
    <ligand>
        <name>4-amino-2-methyl-5-(diphosphooxymethyl)pyrimidine</name>
        <dbReference type="ChEBI" id="CHEBI:57841"/>
    </ligand>
</feature>
<comment type="function">
    <text evidence="9">Condenses 4-methyl-5-(beta-hydroxyethyl)thiazole monophosphate (THZ-P) and 2-methyl-4-amino-5-hydroxymethyl pyrimidine pyrophosphate (HMP-PP) to form thiamine monophosphate (TMP).</text>
</comment>
<dbReference type="Gene3D" id="3.20.20.70">
    <property type="entry name" value="Aldolase class I"/>
    <property type="match status" value="1"/>
</dbReference>
<keyword evidence="14" id="KW-1185">Reference proteome</keyword>
<dbReference type="Proteomes" id="UP000006242">
    <property type="component" value="Unassembled WGS sequence"/>
</dbReference>
<dbReference type="PANTHER" id="PTHR20857:SF15">
    <property type="entry name" value="THIAMINE-PHOSPHATE SYNTHASE"/>
    <property type="match status" value="1"/>
</dbReference>
<organism evidence="13 14">
    <name type="scientific">Salinisphaera shabanensis E1L3A</name>
    <dbReference type="NCBI Taxonomy" id="1033802"/>
    <lineage>
        <taxon>Bacteria</taxon>
        <taxon>Pseudomonadati</taxon>
        <taxon>Pseudomonadota</taxon>
        <taxon>Gammaproteobacteria</taxon>
        <taxon>Salinisphaerales</taxon>
        <taxon>Salinisphaeraceae</taxon>
        <taxon>Salinisphaera</taxon>
    </lineage>
</organism>
<keyword evidence="3 9" id="KW-0479">Metal-binding</keyword>
<reference evidence="13 14" key="1">
    <citation type="journal article" date="2011" name="J. Bacteriol.">
        <title>Genome sequence of Salinisphaera shabanensis, a gammaproteobacterium from the harsh, variable environment of the brine-seawater interface of the Shaban Deep in the Red Sea.</title>
        <authorList>
            <person name="Antunes A."/>
            <person name="Alam I."/>
            <person name="Bajic V.B."/>
            <person name="Stingl U."/>
        </authorList>
    </citation>
    <scope>NUCLEOTIDE SEQUENCE [LARGE SCALE GENOMIC DNA]</scope>
    <source>
        <strain evidence="13 14">E1L3A</strain>
    </source>
</reference>
<comment type="similarity">
    <text evidence="9 10">Belongs to the thiamine-phosphate synthase family.</text>
</comment>
<dbReference type="GO" id="GO:0005737">
    <property type="term" value="C:cytoplasm"/>
    <property type="evidence" value="ECO:0007669"/>
    <property type="project" value="TreeGrafter"/>
</dbReference>
<evidence type="ECO:0000259" key="12">
    <source>
        <dbReference type="Pfam" id="PF02581"/>
    </source>
</evidence>
<dbReference type="OrthoDB" id="9789949at2"/>
<evidence type="ECO:0000256" key="10">
    <source>
        <dbReference type="RuleBase" id="RU003826"/>
    </source>
</evidence>
<feature type="binding site" evidence="9">
    <location>
        <position position="135"/>
    </location>
    <ligand>
        <name>4-amino-2-methyl-5-(diphosphooxymethyl)pyrimidine</name>
        <dbReference type="ChEBI" id="CHEBI:57841"/>
    </ligand>
</feature>
<dbReference type="AlphaFoldDB" id="U2G047"/>
<keyword evidence="5 9" id="KW-0784">Thiamine biosynthesis</keyword>
<comment type="pathway">
    <text evidence="1 9 11">Cofactor biosynthesis; thiamine diphosphate biosynthesis; thiamine phosphate from 4-amino-2-methyl-5-diphosphomethylpyrimidine and 4-methyl-5-(2-phosphoethyl)-thiazole: step 1/1.</text>
</comment>
<evidence type="ECO:0000256" key="5">
    <source>
        <dbReference type="ARBA" id="ARBA00022977"/>
    </source>
</evidence>
<accession>U2G047</accession>
<dbReference type="EMBL" id="AFNV02000007">
    <property type="protein sequence ID" value="ERJ19698.1"/>
    <property type="molecule type" value="Genomic_DNA"/>
</dbReference>
<name>U2G047_9GAMM</name>
<evidence type="ECO:0000256" key="9">
    <source>
        <dbReference type="HAMAP-Rule" id="MF_00097"/>
    </source>
</evidence>
<gene>
    <name evidence="9 13" type="primary">thiE</name>
    <name evidence="13" type="ORF">SSPSH_001159</name>
</gene>
<evidence type="ECO:0000313" key="13">
    <source>
        <dbReference type="EMBL" id="ERJ19698.1"/>
    </source>
</evidence>
<dbReference type="PANTHER" id="PTHR20857">
    <property type="entry name" value="THIAMINE-PHOSPHATE PYROPHOSPHORYLASE"/>
    <property type="match status" value="1"/>
</dbReference>
<feature type="binding site" evidence="9">
    <location>
        <position position="105"/>
    </location>
    <ligand>
        <name>4-amino-2-methyl-5-(diphosphooxymethyl)pyrimidine</name>
        <dbReference type="ChEBI" id="CHEBI:57841"/>
    </ligand>
</feature>
<dbReference type="eggNOG" id="COG0352">
    <property type="taxonomic scope" value="Bacteria"/>
</dbReference>
<dbReference type="UniPathway" id="UPA00060">
    <property type="reaction ID" value="UER00141"/>
</dbReference>
<dbReference type="STRING" id="1033802.SSPSH_001159"/>
<dbReference type="SUPFAM" id="SSF51391">
    <property type="entry name" value="Thiamin phosphate synthase"/>
    <property type="match status" value="1"/>
</dbReference>
<evidence type="ECO:0000256" key="6">
    <source>
        <dbReference type="ARBA" id="ARBA00047334"/>
    </source>
</evidence>
<feature type="binding site" evidence="9">
    <location>
        <position position="86"/>
    </location>
    <ligand>
        <name>Mg(2+)</name>
        <dbReference type="ChEBI" id="CHEBI:18420"/>
    </ligand>
</feature>
<evidence type="ECO:0000256" key="3">
    <source>
        <dbReference type="ARBA" id="ARBA00022723"/>
    </source>
</evidence>
<dbReference type="RefSeq" id="WP_006914971.1">
    <property type="nucleotide sequence ID" value="NZ_AFNV02000007.1"/>
</dbReference>
<protein>
    <recommendedName>
        <fullName evidence="9">Thiamine-phosphate synthase</fullName>
        <shortName evidence="9">TP synthase</shortName>
        <shortName evidence="9">TPS</shortName>
        <ecNumber evidence="9">2.5.1.3</ecNumber>
    </recommendedName>
    <alternativeName>
        <fullName evidence="9">Thiamine-phosphate pyrophosphorylase</fullName>
        <shortName evidence="9">TMP pyrophosphorylase</shortName>
        <shortName evidence="9">TMP-PPase</shortName>
    </alternativeName>
</protein>
<reference evidence="13 14" key="2">
    <citation type="journal article" date="2013" name="PLoS ONE">
        <title>INDIGO - INtegrated Data Warehouse of MIcrobial GenOmes with Examples from the Red Sea Extremophiles.</title>
        <authorList>
            <person name="Alam I."/>
            <person name="Antunes A."/>
            <person name="Kamau A.A."/>
            <person name="Ba Alawi W."/>
            <person name="Kalkatawi M."/>
            <person name="Stingl U."/>
            <person name="Bajic V.B."/>
        </authorList>
    </citation>
    <scope>NUCLEOTIDE SEQUENCE [LARGE SCALE GENOMIC DNA]</scope>
    <source>
        <strain evidence="13 14">E1L3A</strain>
    </source>
</reference>
<comment type="catalytic activity">
    <reaction evidence="7 9 10">
        <text>2-(2-carboxy-4-methylthiazol-5-yl)ethyl phosphate + 4-amino-2-methyl-5-(diphosphooxymethyl)pyrimidine + 2 H(+) = thiamine phosphate + CO2 + diphosphate</text>
        <dbReference type="Rhea" id="RHEA:47848"/>
        <dbReference type="ChEBI" id="CHEBI:15378"/>
        <dbReference type="ChEBI" id="CHEBI:16526"/>
        <dbReference type="ChEBI" id="CHEBI:33019"/>
        <dbReference type="ChEBI" id="CHEBI:37575"/>
        <dbReference type="ChEBI" id="CHEBI:57841"/>
        <dbReference type="ChEBI" id="CHEBI:62890"/>
        <dbReference type="EC" id="2.5.1.3"/>
    </reaction>
</comment>
<dbReference type="Pfam" id="PF02581">
    <property type="entry name" value="TMP-TENI"/>
    <property type="match status" value="1"/>
</dbReference>
<proteinExistence type="inferred from homology"/>
<dbReference type="GO" id="GO:0000287">
    <property type="term" value="F:magnesium ion binding"/>
    <property type="evidence" value="ECO:0007669"/>
    <property type="project" value="UniProtKB-UniRule"/>
</dbReference>
<evidence type="ECO:0000256" key="1">
    <source>
        <dbReference type="ARBA" id="ARBA00005165"/>
    </source>
</evidence>
<comment type="caution">
    <text evidence="9">Lacks conserved residue(s) required for the propagation of feature annotation.</text>
</comment>
<dbReference type="CDD" id="cd00564">
    <property type="entry name" value="TMP_TenI"/>
    <property type="match status" value="1"/>
</dbReference>
<feature type="binding site" evidence="9">
    <location>
        <position position="66"/>
    </location>
    <ligand>
        <name>4-amino-2-methyl-5-(diphosphooxymethyl)pyrimidine</name>
        <dbReference type="ChEBI" id="CHEBI:57841"/>
    </ligand>
</feature>
<dbReference type="GO" id="GO:0004789">
    <property type="term" value="F:thiamine-phosphate diphosphorylase activity"/>
    <property type="evidence" value="ECO:0007669"/>
    <property type="project" value="UniProtKB-UniRule"/>
</dbReference>
<feature type="binding site" evidence="9">
    <location>
        <position position="161"/>
    </location>
    <ligand>
        <name>2-[(2R,5Z)-2-carboxy-4-methylthiazol-5(2H)-ylidene]ethyl phosphate</name>
        <dbReference type="ChEBI" id="CHEBI:62899"/>
    </ligand>
</feature>
<feature type="domain" description="Thiamine phosphate synthase/TenI" evidence="12">
    <location>
        <begin position="6"/>
        <end position="183"/>
    </location>
</feature>
<comment type="caution">
    <text evidence="13">The sequence shown here is derived from an EMBL/GenBank/DDBJ whole genome shotgun (WGS) entry which is preliminary data.</text>
</comment>